<dbReference type="InterPro" id="IPR000719">
    <property type="entry name" value="Prot_kinase_dom"/>
</dbReference>
<feature type="compositionally biased region" description="Low complexity" evidence="10">
    <location>
        <begin position="493"/>
        <end position="509"/>
    </location>
</feature>
<feature type="region of interest" description="Disordered" evidence="10">
    <location>
        <begin position="647"/>
        <end position="718"/>
    </location>
</feature>
<evidence type="ECO:0000259" key="11">
    <source>
        <dbReference type="PROSITE" id="PS50011"/>
    </source>
</evidence>
<reference evidence="12 13" key="1">
    <citation type="submission" date="2019-01" db="EMBL/GenBank/DDBJ databases">
        <title>Draft genome sequence of Psathyrella aberdarensis IHI B618.</title>
        <authorList>
            <person name="Buettner E."/>
            <person name="Kellner H."/>
        </authorList>
    </citation>
    <scope>NUCLEOTIDE SEQUENCE [LARGE SCALE GENOMIC DNA]</scope>
    <source>
        <strain evidence="12 13">IHI B618</strain>
    </source>
</reference>
<evidence type="ECO:0000256" key="2">
    <source>
        <dbReference type="ARBA" id="ARBA00022679"/>
    </source>
</evidence>
<feature type="compositionally biased region" description="Low complexity" evidence="10">
    <location>
        <begin position="775"/>
        <end position="792"/>
    </location>
</feature>
<dbReference type="InterPro" id="IPR017441">
    <property type="entry name" value="Protein_kinase_ATP_BS"/>
</dbReference>
<keyword evidence="2" id="KW-0808">Transferase</keyword>
<evidence type="ECO:0000256" key="10">
    <source>
        <dbReference type="SAM" id="MobiDB-lite"/>
    </source>
</evidence>
<dbReference type="GO" id="GO:0005524">
    <property type="term" value="F:ATP binding"/>
    <property type="evidence" value="ECO:0007669"/>
    <property type="project" value="UniProtKB-UniRule"/>
</dbReference>
<dbReference type="PANTHER" id="PTHR24350">
    <property type="entry name" value="SERINE/THREONINE-PROTEIN KINASE IAL-RELATED"/>
    <property type="match status" value="1"/>
</dbReference>
<dbReference type="SUPFAM" id="SSF56112">
    <property type="entry name" value="Protein kinase-like (PK-like)"/>
    <property type="match status" value="1"/>
</dbReference>
<feature type="domain" description="Protein kinase" evidence="11">
    <location>
        <begin position="50"/>
        <end position="423"/>
    </location>
</feature>
<evidence type="ECO:0000256" key="3">
    <source>
        <dbReference type="ARBA" id="ARBA00022741"/>
    </source>
</evidence>
<feature type="compositionally biased region" description="Acidic residues" evidence="10">
    <location>
        <begin position="889"/>
        <end position="899"/>
    </location>
</feature>
<comment type="caution">
    <text evidence="12">The sequence shown here is derived from an EMBL/GenBank/DDBJ whole genome shotgun (WGS) entry which is preliminary data.</text>
</comment>
<feature type="cross-link" description="Glycyl lysine isopeptide (Lys-Gly) (interchain with G-Cter in SUMO2)" evidence="8">
    <location>
        <position position="215"/>
    </location>
</feature>
<organism evidence="12 13">
    <name type="scientific">Candolleomyces aberdarensis</name>
    <dbReference type="NCBI Taxonomy" id="2316362"/>
    <lineage>
        <taxon>Eukaryota</taxon>
        <taxon>Fungi</taxon>
        <taxon>Dikarya</taxon>
        <taxon>Basidiomycota</taxon>
        <taxon>Agaricomycotina</taxon>
        <taxon>Agaricomycetes</taxon>
        <taxon>Agaricomycetidae</taxon>
        <taxon>Agaricales</taxon>
        <taxon>Agaricineae</taxon>
        <taxon>Psathyrellaceae</taxon>
        <taxon>Candolleomyces</taxon>
    </lineage>
</organism>
<feature type="compositionally biased region" description="Polar residues" evidence="10">
    <location>
        <begin position="518"/>
        <end position="543"/>
    </location>
</feature>
<dbReference type="STRING" id="2316362.A0A4Q2DL48"/>
<dbReference type="OrthoDB" id="68483at2759"/>
<feature type="compositionally biased region" description="Basic and acidic residues" evidence="10">
    <location>
        <begin position="682"/>
        <end position="692"/>
    </location>
</feature>
<dbReference type="Proteomes" id="UP000290288">
    <property type="component" value="Unassembled WGS sequence"/>
</dbReference>
<evidence type="ECO:0000256" key="5">
    <source>
        <dbReference type="ARBA" id="ARBA00022840"/>
    </source>
</evidence>
<dbReference type="Gene3D" id="3.30.200.20">
    <property type="entry name" value="Phosphorylase Kinase, domain 1"/>
    <property type="match status" value="1"/>
</dbReference>
<evidence type="ECO:0000256" key="1">
    <source>
        <dbReference type="ARBA" id="ARBA00022527"/>
    </source>
</evidence>
<feature type="region of interest" description="Disordered" evidence="10">
    <location>
        <begin position="748"/>
        <end position="899"/>
    </location>
</feature>
<dbReference type="Gene3D" id="1.10.510.10">
    <property type="entry name" value="Transferase(Phosphotransferase) domain 1"/>
    <property type="match status" value="1"/>
</dbReference>
<feature type="compositionally biased region" description="Polar residues" evidence="10">
    <location>
        <begin position="290"/>
        <end position="310"/>
    </location>
</feature>
<evidence type="ECO:0000256" key="8">
    <source>
        <dbReference type="PIRSR" id="PIRSR630616-3"/>
    </source>
</evidence>
<dbReference type="PROSITE" id="PS50011">
    <property type="entry name" value="PROTEIN_KINASE_DOM"/>
    <property type="match status" value="1"/>
</dbReference>
<protein>
    <recommendedName>
        <fullName evidence="11">Protein kinase domain-containing protein</fullName>
    </recommendedName>
</protein>
<dbReference type="InterPro" id="IPR030616">
    <property type="entry name" value="Aur-like"/>
</dbReference>
<dbReference type="GO" id="GO:0004674">
    <property type="term" value="F:protein serine/threonine kinase activity"/>
    <property type="evidence" value="ECO:0007669"/>
    <property type="project" value="UniProtKB-KW"/>
</dbReference>
<feature type="region of interest" description="Disordered" evidence="10">
    <location>
        <begin position="89"/>
        <end position="119"/>
    </location>
</feature>
<evidence type="ECO:0000313" key="13">
    <source>
        <dbReference type="Proteomes" id="UP000290288"/>
    </source>
</evidence>
<evidence type="ECO:0000256" key="6">
    <source>
        <dbReference type="PIRSR" id="PIRSR630616-1"/>
    </source>
</evidence>
<keyword evidence="1" id="KW-0723">Serine/threonine-protein kinase</keyword>
<feature type="binding site" evidence="7">
    <location>
        <position position="232"/>
    </location>
    <ligand>
        <name>ATP</name>
        <dbReference type="ChEBI" id="CHEBI:30616"/>
    </ligand>
</feature>
<feature type="compositionally biased region" description="Basic and acidic residues" evidence="10">
    <location>
        <begin position="862"/>
        <end position="872"/>
    </location>
</feature>
<dbReference type="PROSITE" id="PS00107">
    <property type="entry name" value="PROTEIN_KINASE_ATP"/>
    <property type="match status" value="1"/>
</dbReference>
<feature type="compositionally biased region" description="Acidic residues" evidence="10">
    <location>
        <begin position="843"/>
        <end position="861"/>
    </location>
</feature>
<accession>A0A4Q2DL48</accession>
<feature type="compositionally biased region" description="Basic and acidic residues" evidence="10">
    <location>
        <begin position="558"/>
        <end position="572"/>
    </location>
</feature>
<dbReference type="AlphaFoldDB" id="A0A4Q2DL48"/>
<evidence type="ECO:0000313" key="12">
    <source>
        <dbReference type="EMBL" id="RXW20703.1"/>
    </source>
</evidence>
<evidence type="ECO:0000256" key="9">
    <source>
        <dbReference type="PROSITE-ProRule" id="PRU10141"/>
    </source>
</evidence>
<proteinExistence type="predicted"/>
<dbReference type="InterPro" id="IPR011009">
    <property type="entry name" value="Kinase-like_dom_sf"/>
</dbReference>
<evidence type="ECO:0000256" key="4">
    <source>
        <dbReference type="ARBA" id="ARBA00022777"/>
    </source>
</evidence>
<dbReference type="CDD" id="cd14008">
    <property type="entry name" value="STKc_LKB1_CaMKK"/>
    <property type="match status" value="1"/>
</dbReference>
<sequence length="899" mass="98611">MAASGASGSSSISQSPSALFDPADVTVTNKLTARYLNDGEARTKPMLNNYIRHARIGGGQHGEVYLCFRIDSRLPTDDPRRLMPAAMKSVRRNNPKEERLGKLRPPNAKLPTNRDPNSVPLAAKVSATEQKIRKEIAIMKKLRHPHVVRLYEVIDDQLQSKIYMIMEYLGGGEVKWRNDHSEPVLSVAQTRRIIRDAVLGLEYLHYQGIIHRDIKPANLLWTEDRSQVKIGDFGVSHFSYAQRLAAAGKAAEKEHPEAFLMDDSDLSKRAGTPSFLAPEVVWEYSSSSPFTSQTELASPRSTGTLQSLTSPRPPVTKSIDIWALGVTLYCLLFGKVPFTPFSDHGGEFELYRVICNSDWAVAPTMGADEVPTGGRHPSSSGPGAAVIFLLDRFLQKDVQNRITLNEVKVRAPLTPPPLANPWILQDLPDPERWIHTTSAVSKIQITAGEASDAMSSVRFRWNWGARVTRRISNLFSKPRGSAGGPTRAPPTLSQIGEGSSSSRRSNGVRSDPHGSSGGETNSRATASSMTSPSRIRPRVQTNAVYHVASSPGLFPARPSEKKDKGKKKEDSSGRGSHHHHHTSHGGSSHDVPIKRRQGSEQTDPSATTPSTTSSSPMVLSQLKSWFPLFNNRSSERANQQVDLNRNTKPTAAGQQQQQQPSQQQRSGTASNANRISSIRGEPGIRRSEEALRYYRSGQNSQSNDGMLTAARRASSWGQGDEPMEFAEVMSITSMDLQLNDNDYLFGVGGIEPRSYRPRPRDPPPESPEDEDDGDSSPICSPTSSSSFNPSSPREGEAGPSNYAEIVAQAQGDDVGYVFDGSSSSIVSGYGNGGESKWVSTLSDNDDSDDDEFYDGEDDPDFDGLHHRPRGETDSFDEGVTFSPRRRPFDDEDEFSSTPQ</sequence>
<feature type="binding site" evidence="9">
    <location>
        <position position="88"/>
    </location>
    <ligand>
        <name>ATP</name>
        <dbReference type="ChEBI" id="CHEBI:30616"/>
    </ligand>
</feature>
<feature type="compositionally biased region" description="Low complexity" evidence="10">
    <location>
        <begin position="602"/>
        <end position="616"/>
    </location>
</feature>
<feature type="region of interest" description="Disordered" evidence="10">
    <location>
        <begin position="290"/>
        <end position="313"/>
    </location>
</feature>
<name>A0A4Q2DL48_9AGAR</name>
<keyword evidence="3 7" id="KW-0547">Nucleotide-binding</keyword>
<feature type="compositionally biased region" description="Low complexity" evidence="10">
    <location>
        <begin position="654"/>
        <end position="664"/>
    </location>
</feature>
<dbReference type="Pfam" id="PF00069">
    <property type="entry name" value="Pkinase"/>
    <property type="match status" value="1"/>
</dbReference>
<evidence type="ECO:0000256" key="7">
    <source>
        <dbReference type="PIRSR" id="PIRSR630616-2"/>
    </source>
</evidence>
<feature type="active site" description="Proton acceptor" evidence="6">
    <location>
        <position position="213"/>
    </location>
</feature>
<dbReference type="SMART" id="SM00220">
    <property type="entry name" value="S_TKc"/>
    <property type="match status" value="1"/>
</dbReference>
<dbReference type="EMBL" id="SDEE01000137">
    <property type="protein sequence ID" value="RXW20703.1"/>
    <property type="molecule type" value="Genomic_DNA"/>
</dbReference>
<feature type="region of interest" description="Disordered" evidence="10">
    <location>
        <begin position="475"/>
        <end position="617"/>
    </location>
</feature>
<feature type="compositionally biased region" description="Polar residues" evidence="10">
    <location>
        <begin position="665"/>
        <end position="676"/>
    </location>
</feature>
<keyword evidence="5 7" id="KW-0067">ATP-binding</keyword>
<gene>
    <name evidence="12" type="ORF">EST38_g5160</name>
</gene>
<feature type="compositionally biased region" description="Polar residues" evidence="10">
    <location>
        <begin position="696"/>
        <end position="705"/>
    </location>
</feature>
<keyword evidence="13" id="KW-1185">Reference proteome</keyword>
<keyword evidence="4" id="KW-0418">Kinase</keyword>